<dbReference type="Proteomes" id="UP000018159">
    <property type="component" value="Unassembled WGS sequence"/>
</dbReference>
<dbReference type="AlphaFoldDB" id="V6ARI0"/>
<reference evidence="1" key="3">
    <citation type="submission" date="2021-02" db="EMBL/GenBank/DDBJ databases">
        <authorList>
            <person name="Han P."/>
        </authorList>
    </citation>
    <scope>NUCLEOTIDE SEQUENCE</scope>
    <source>
        <strain evidence="1">Candidatus Nitrosotenuis uzonensis 5A</strain>
    </source>
</reference>
<reference evidence="2" key="1">
    <citation type="journal article" date="2013" name="PLoS ONE">
        <title>Enrichment and Genome Sequence of the Group I.1a Ammonia-Oxidizing Archaeon ?Ca. Nitrosotenuis uzonensis? Representing a Clade Globally.</title>
        <authorList>
            <person name="Lebedeva E.V."/>
            <person name="Hatzenpichler R."/>
            <person name="Pelletier E."/>
            <person name="Schuster N."/>
            <person name="Hauzmayer S."/>
            <person name="Bulaev A."/>
            <person name="Grigor'eva N.V."/>
            <person name="Galushko A."/>
            <person name="Schmid M."/>
            <person name="Palatinszky M."/>
            <person name="Le Paslier D."/>
            <person name="Daims H."/>
            <person name="Wagner M."/>
        </authorList>
    </citation>
    <scope>NUCLEOTIDE SEQUENCE [LARGE SCALE GENOMIC DNA]</scope>
    <source>
        <strain evidence="2">N4</strain>
    </source>
</reference>
<comment type="caution">
    <text evidence="2">The sequence shown here is derived from an EMBL/GenBank/DDBJ whole genome shotgun (WGS) entry which is preliminary data.</text>
</comment>
<dbReference type="Proteomes" id="UP000655759">
    <property type="component" value="Unassembled WGS sequence"/>
</dbReference>
<gene>
    <name evidence="2" type="ORF">NITUZ_140332</name>
    <name evidence="1" type="ORF">NUZ5A_10050</name>
</gene>
<protein>
    <submittedName>
        <fullName evidence="2">Uncharacterized protein</fullName>
    </submittedName>
</protein>
<evidence type="ECO:0000313" key="2">
    <source>
        <dbReference type="EMBL" id="CDI05257.1"/>
    </source>
</evidence>
<sequence length="178" mass="21156">MSGEFLEASMQYFGISPWESEVIYEIFGERFRVQQHELAEPEPGFVSTLYISVPLEFNEEFFKWFEHRRWDKVKAIFKEMKRRRGRGNALKIEISFNGIPVIGFVLDVDDRSWFDNALEKLDFVSELLPFQLSSVNIPHQVSKVIYIFDVETRKWKLHTLFASEKKFNLVNNVWKPVI</sequence>
<keyword evidence="3" id="KW-1185">Reference proteome</keyword>
<dbReference type="RefSeq" id="WP_239654837.1">
    <property type="nucleotide sequence ID" value="NZ_CAJNAQ010000001.1"/>
</dbReference>
<accession>V6ARI0</accession>
<reference evidence="2" key="2">
    <citation type="submission" date="2013-10" db="EMBL/GenBank/DDBJ databases">
        <authorList>
            <person name="Regsiter A."/>
        </authorList>
    </citation>
    <scope>NUCLEOTIDE SEQUENCE</scope>
    <source>
        <strain evidence="2">N4</strain>
    </source>
</reference>
<evidence type="ECO:0000313" key="1">
    <source>
        <dbReference type="EMBL" id="CAE6484647.1"/>
    </source>
</evidence>
<dbReference type="EMBL" id="CAJNAQ010000001">
    <property type="protein sequence ID" value="CAE6484647.1"/>
    <property type="molecule type" value="Genomic_DNA"/>
</dbReference>
<dbReference type="STRING" id="1407055.NITUZ_140332"/>
<proteinExistence type="predicted"/>
<dbReference type="EMBL" id="CBTY010000006">
    <property type="protein sequence ID" value="CDI05257.1"/>
    <property type="molecule type" value="Genomic_DNA"/>
</dbReference>
<name>V6ARI0_9ARCH</name>
<organism evidence="2 3">
    <name type="scientific">Candidatus Nitrosotenuis uzonensis</name>
    <dbReference type="NCBI Taxonomy" id="1407055"/>
    <lineage>
        <taxon>Archaea</taxon>
        <taxon>Nitrososphaerota</taxon>
        <taxon>Candidatus Nitrosotenuis</taxon>
    </lineage>
</organism>
<evidence type="ECO:0000313" key="3">
    <source>
        <dbReference type="Proteomes" id="UP000018159"/>
    </source>
</evidence>